<evidence type="ECO:0000313" key="1">
    <source>
        <dbReference type="EMBL" id="PVY35662.1"/>
    </source>
</evidence>
<dbReference type="EMBL" id="QEKI01000032">
    <property type="protein sequence ID" value="PVY35662.1"/>
    <property type="molecule type" value="Genomic_DNA"/>
</dbReference>
<evidence type="ECO:0000313" key="2">
    <source>
        <dbReference type="Proteomes" id="UP000245466"/>
    </source>
</evidence>
<organism evidence="1 2">
    <name type="scientific">Pontibacter virosus</name>
    <dbReference type="NCBI Taxonomy" id="1765052"/>
    <lineage>
        <taxon>Bacteria</taxon>
        <taxon>Pseudomonadati</taxon>
        <taxon>Bacteroidota</taxon>
        <taxon>Cytophagia</taxon>
        <taxon>Cytophagales</taxon>
        <taxon>Hymenobacteraceae</taxon>
        <taxon>Pontibacter</taxon>
    </lineage>
</organism>
<name>A0A2U1AGX9_9BACT</name>
<protein>
    <submittedName>
        <fullName evidence="1">Uncharacterized protein</fullName>
    </submittedName>
</protein>
<keyword evidence="2" id="KW-1185">Reference proteome</keyword>
<comment type="caution">
    <text evidence="1">The sequence shown here is derived from an EMBL/GenBank/DDBJ whole genome shotgun (WGS) entry which is preliminary data.</text>
</comment>
<reference evidence="1 2" key="1">
    <citation type="submission" date="2018-04" db="EMBL/GenBank/DDBJ databases">
        <title>Genomic Encyclopedia of Type Strains, Phase IV (KMG-IV): sequencing the most valuable type-strain genomes for metagenomic binning, comparative biology and taxonomic classification.</title>
        <authorList>
            <person name="Goeker M."/>
        </authorList>
    </citation>
    <scope>NUCLEOTIDE SEQUENCE [LARGE SCALE GENOMIC DNA]</scope>
    <source>
        <strain evidence="1 2">DSM 100231</strain>
    </source>
</reference>
<dbReference type="OrthoDB" id="854917at2"/>
<gene>
    <name evidence="1" type="ORF">C8E01_1324</name>
</gene>
<dbReference type="Proteomes" id="UP000245466">
    <property type="component" value="Unassembled WGS sequence"/>
</dbReference>
<sequence length="130" mass="15033">MILINEILYADGEEIVLKTIDINKKLYGMHSTLRGRIIAPTFYHIFKFKEGATSAVAVTKDEEFIAIDFNGMTSDLASEQETFYRNLIIKNSRCNCYNFERSLIGCIYCNGMRQIPNPYSMKLLDQVWKD</sequence>
<proteinExistence type="predicted"/>
<dbReference type="AlphaFoldDB" id="A0A2U1AGX9"/>
<accession>A0A2U1AGX9</accession>
<dbReference type="RefSeq" id="WP_116545481.1">
    <property type="nucleotide sequence ID" value="NZ_QEKI01000032.1"/>
</dbReference>